<evidence type="ECO:0000256" key="14">
    <source>
        <dbReference type="ARBA" id="ARBA00022989"/>
    </source>
</evidence>
<keyword evidence="6" id="KW-1003">Cell membrane</keyword>
<feature type="transmembrane region" description="Helical" evidence="18">
    <location>
        <begin position="706"/>
        <end position="727"/>
    </location>
</feature>
<evidence type="ECO:0000256" key="2">
    <source>
        <dbReference type="ARBA" id="ARBA00004429"/>
    </source>
</evidence>
<organism evidence="21 22">
    <name type="scientific">Candidatus Phytoplasma meliae</name>
    <dbReference type="NCBI Taxonomy" id="1848402"/>
    <lineage>
        <taxon>Bacteria</taxon>
        <taxon>Bacillati</taxon>
        <taxon>Mycoplasmatota</taxon>
        <taxon>Mollicutes</taxon>
        <taxon>Acholeplasmatales</taxon>
        <taxon>Acholeplasmataceae</taxon>
        <taxon>Candidatus Phytoplasma</taxon>
        <taxon>16SrXIII (Mexican periwinkle virescence group)</taxon>
    </lineage>
</organism>
<dbReference type="SFLD" id="SFLDS00003">
    <property type="entry name" value="Haloacid_Dehalogenase"/>
    <property type="match status" value="1"/>
</dbReference>
<feature type="transmembrane region" description="Helical" evidence="18">
    <location>
        <begin position="100"/>
        <end position="119"/>
    </location>
</feature>
<dbReference type="InterPro" id="IPR001757">
    <property type="entry name" value="P_typ_ATPase"/>
</dbReference>
<evidence type="ECO:0000313" key="20">
    <source>
        <dbReference type="EMBL" id="MBP5836167.1"/>
    </source>
</evidence>
<dbReference type="Pfam" id="PF13246">
    <property type="entry name" value="Cation_ATPase"/>
    <property type="match status" value="1"/>
</dbReference>
<evidence type="ECO:0000256" key="8">
    <source>
        <dbReference type="ARBA" id="ARBA00022553"/>
    </source>
</evidence>
<dbReference type="EMBL" id="JACAOD020000014">
    <property type="protein sequence ID" value="MBP5836167.1"/>
    <property type="molecule type" value="Genomic_DNA"/>
</dbReference>
<comment type="function">
    <text evidence="1">Mediates magnesium influx to the cytosol.</text>
</comment>
<reference evidence="21 22" key="1">
    <citation type="submission" date="2021-04" db="EMBL/GenBank/DDBJ databases">
        <title>Genomic features of Candidatus Phytoplasma meliae isolate ChTYXIII (1SrXIII-G).</title>
        <authorList>
            <person name="Fernandez F.D."/>
            <person name="Conci L.R."/>
        </authorList>
    </citation>
    <scope>NUCLEOTIDE SEQUENCE [LARGE SCALE GENOMIC DNA]</scope>
    <source>
        <strain evidence="21">ChTYXIII-Mo</strain>
    </source>
</reference>
<feature type="transmembrane region" description="Helical" evidence="18">
    <location>
        <begin position="852"/>
        <end position="873"/>
    </location>
</feature>
<evidence type="ECO:0000256" key="17">
    <source>
        <dbReference type="ARBA" id="ARBA00047295"/>
    </source>
</evidence>
<dbReference type="InterPro" id="IPR023214">
    <property type="entry name" value="HAD_sf"/>
</dbReference>
<comment type="similarity">
    <text evidence="3">Belongs to the cation transport ATPase (P-type) (TC 3.A.3) family. Type IIIB subfamily.</text>
</comment>
<evidence type="ECO:0000256" key="15">
    <source>
        <dbReference type="ARBA" id="ARBA00023136"/>
    </source>
</evidence>
<keyword evidence="22" id="KW-1185">Reference proteome</keyword>
<keyword evidence="12" id="KW-0460">Magnesium</keyword>
<dbReference type="CDD" id="cd02077">
    <property type="entry name" value="P-type_ATPase_Mg"/>
    <property type="match status" value="1"/>
</dbReference>
<name>A0ABS5CZ71_9MOLU</name>
<dbReference type="InterPro" id="IPR008250">
    <property type="entry name" value="ATPase_P-typ_transduc_dom_A_sf"/>
</dbReference>
<feature type="transmembrane region" description="Helical" evidence="18">
    <location>
        <begin position="296"/>
        <end position="319"/>
    </location>
</feature>
<keyword evidence="9 18" id="KW-0812">Transmembrane</keyword>
<feature type="transmembrane region" description="Helical" evidence="18">
    <location>
        <begin position="66"/>
        <end position="88"/>
    </location>
</feature>
<evidence type="ECO:0000256" key="16">
    <source>
        <dbReference type="ARBA" id="ARBA00029806"/>
    </source>
</evidence>
<feature type="transmembrane region" description="Helical" evidence="18">
    <location>
        <begin position="266"/>
        <end position="284"/>
    </location>
</feature>
<keyword evidence="8" id="KW-0597">Phosphoprotein</keyword>
<feature type="transmembrane region" description="Helical" evidence="18">
    <location>
        <begin position="783"/>
        <end position="801"/>
    </location>
</feature>
<dbReference type="SFLD" id="SFLDF00027">
    <property type="entry name" value="p-type_atpase"/>
    <property type="match status" value="1"/>
</dbReference>
<dbReference type="InterPro" id="IPR006415">
    <property type="entry name" value="P-type_ATPase_IIIB"/>
</dbReference>
<dbReference type="Proteomes" id="UP001195571">
    <property type="component" value="Unassembled WGS sequence"/>
</dbReference>
<evidence type="ECO:0000256" key="6">
    <source>
        <dbReference type="ARBA" id="ARBA00022475"/>
    </source>
</evidence>
<dbReference type="PROSITE" id="PS00154">
    <property type="entry name" value="ATPASE_E1_E2"/>
    <property type="match status" value="1"/>
</dbReference>
<evidence type="ECO:0000259" key="19">
    <source>
        <dbReference type="SMART" id="SM00831"/>
    </source>
</evidence>
<evidence type="ECO:0000313" key="22">
    <source>
        <dbReference type="Proteomes" id="UP001195571"/>
    </source>
</evidence>
<comment type="catalytic activity">
    <reaction evidence="17">
        <text>Mg(2+)(out) + ATP + H2O = Mg(2+)(in) + ADP + phosphate + H(+)</text>
        <dbReference type="Rhea" id="RHEA:10260"/>
        <dbReference type="ChEBI" id="CHEBI:15377"/>
        <dbReference type="ChEBI" id="CHEBI:15378"/>
        <dbReference type="ChEBI" id="CHEBI:18420"/>
        <dbReference type="ChEBI" id="CHEBI:30616"/>
        <dbReference type="ChEBI" id="CHEBI:43474"/>
        <dbReference type="ChEBI" id="CHEBI:456216"/>
        <dbReference type="EC" id="7.2.2.14"/>
    </reaction>
</comment>
<dbReference type="PANTHER" id="PTHR42861">
    <property type="entry name" value="CALCIUM-TRANSPORTING ATPASE"/>
    <property type="match status" value="1"/>
</dbReference>
<evidence type="ECO:0000256" key="13">
    <source>
        <dbReference type="ARBA" id="ARBA00022967"/>
    </source>
</evidence>
<gene>
    <name evidence="21" type="primary">mgtA</name>
    <name evidence="20" type="ORF">CHTY_002900</name>
    <name evidence="21" type="ORF">CHTY_003445</name>
</gene>
<dbReference type="InterPro" id="IPR059000">
    <property type="entry name" value="ATPase_P-type_domA"/>
</dbReference>
<protein>
    <recommendedName>
        <fullName evidence="5">Magnesium-transporting ATPase, P-type 1</fullName>
        <ecNumber evidence="4">7.2.2.14</ecNumber>
    </recommendedName>
    <alternativeName>
        <fullName evidence="16">Mg(2+) transport ATPase, P-type 1</fullName>
    </alternativeName>
</protein>
<proteinExistence type="inferred from homology"/>
<dbReference type="NCBIfam" id="TIGR01494">
    <property type="entry name" value="ATPase_P-type"/>
    <property type="match status" value="2"/>
</dbReference>
<dbReference type="NCBIfam" id="TIGR01524">
    <property type="entry name" value="ATPase-IIIB_Mg"/>
    <property type="match status" value="1"/>
</dbReference>
<dbReference type="Pfam" id="PF00122">
    <property type="entry name" value="E1-E2_ATPase"/>
    <property type="match status" value="1"/>
</dbReference>
<feature type="transmembrane region" description="Helical" evidence="18">
    <location>
        <begin position="813"/>
        <end position="840"/>
    </location>
</feature>
<dbReference type="Gene3D" id="2.70.150.10">
    <property type="entry name" value="Calcium-transporting ATPase, cytoplasmic transduction domain A"/>
    <property type="match status" value="1"/>
</dbReference>
<evidence type="ECO:0000256" key="5">
    <source>
        <dbReference type="ARBA" id="ARBA00013555"/>
    </source>
</evidence>
<dbReference type="SUPFAM" id="SSF56784">
    <property type="entry name" value="HAD-like"/>
    <property type="match status" value="1"/>
</dbReference>
<dbReference type="RefSeq" id="WP_203552425.1">
    <property type="nucleotide sequence ID" value="NZ_JACAOD020000014.1"/>
</dbReference>
<dbReference type="InterPro" id="IPR018303">
    <property type="entry name" value="ATPase_P-typ_P_site"/>
</dbReference>
<evidence type="ECO:0000256" key="9">
    <source>
        <dbReference type="ARBA" id="ARBA00022692"/>
    </source>
</evidence>
<evidence type="ECO:0000256" key="1">
    <source>
        <dbReference type="ARBA" id="ARBA00003954"/>
    </source>
</evidence>
<accession>A0ABS5CZ71</accession>
<sequence>MKKNYFSREETINFLQKTSHQSAEITLQTLGSSSKGLDNAIVSLQRNLYGLNVLSEENKHNCFKKILQMALSPFNIILLILMVASLINDVIIPSRSEEKSFTTIIITAIMFISSLIVQFTQENKYLKITSQLKQLVQNTTAVKRNGQKQEIPLEEVVPGDIVLLAAGDIIPADMKLLETKDFFVKTTTFTGESEPIEKKAQSQSQYDNILEDQRLVLAGTTVISGYATGIVVLTGKNTYLGHISKTINQKKELSYLDTNLNAISKLLIVCIVLMTPLVFLLNFSKNSANSSLLQSILFALTIAFGLTPKMLPLIIATSFSKGIVSLSKSKVIVKNLNAISSFGAMNVLFTDKTGTLTQDQVFLEDFLDLSGTRNFRILRHAYLNSFFQTGLKSLIDEAIITKMGNHEAHQVSLQNLSQRFVKVDEIPFDFTRRRMSVVIEDQSQRQQMITKGAIEEILDVCDYLELEGTIKPLTKTEKQLVLEKTTLYNQKGLRVVGVAQKQIIPNQTPIEEQQMVLIGLLTFLDPIKPSSTHAIALLHQKGIIVKILTGDNEVLTKAIAQKLNIDTTYCLQGHIVDQLSDESLYEQAQKTYLFIKLSPEHKARIVGLFQRKGKVVGFMGDGINDALAMKKADLGICVDTGAEITKEIADIILLEKQLNVLEKGVTEGRKTYTNAIKYIKFTLSANFGNCLSILLASYFLPFQPMLVLQILFLDLVYDLICFSIPFDNVESFYLKKPCKFDFKNIKNFMLWFGFLSFLIDLLFLIGLKYIFNEAASESLLQTSWFIFSMWSQTLTLFLLRTDKIFPKKGPHNLPSFGIMICSVIGLIIATISPCVPLIAIPLKLEKNIFSSHRDICFFLILLLIFYALAMLWAKKFFIKKNKQLL</sequence>
<dbReference type="EC" id="7.2.2.14" evidence="4"/>
<evidence type="ECO:0000256" key="18">
    <source>
        <dbReference type="SAM" id="Phobius"/>
    </source>
</evidence>
<keyword evidence="7" id="KW-0997">Cell inner membrane</keyword>
<keyword evidence="11" id="KW-0067">ATP-binding</keyword>
<dbReference type="InterPro" id="IPR023299">
    <property type="entry name" value="ATPase_P-typ_cyto_dom_N"/>
</dbReference>
<dbReference type="InterPro" id="IPR036412">
    <property type="entry name" value="HAD-like_sf"/>
</dbReference>
<dbReference type="SUPFAM" id="SSF81653">
    <property type="entry name" value="Calcium ATPase, transduction domain A"/>
    <property type="match status" value="1"/>
</dbReference>
<dbReference type="InterPro" id="IPR006068">
    <property type="entry name" value="ATPase_P-typ_cation-transptr_C"/>
</dbReference>
<dbReference type="Gene3D" id="3.40.1110.10">
    <property type="entry name" value="Calcium-transporting ATPase, cytoplasmic domain N"/>
    <property type="match status" value="1"/>
</dbReference>
<feature type="domain" description="Cation-transporting P-type ATPase N-terminal" evidence="19">
    <location>
        <begin position="17"/>
        <end position="90"/>
    </location>
</feature>
<comment type="caution">
    <text evidence="21">The sequence shown here is derived from an EMBL/GenBank/DDBJ whole genome shotgun (WGS) entry which is preliminary data.</text>
</comment>
<keyword evidence="10" id="KW-0547">Nucleotide-binding</keyword>
<evidence type="ECO:0000313" key="21">
    <source>
        <dbReference type="EMBL" id="MBP5836270.1"/>
    </source>
</evidence>
<keyword evidence="15 18" id="KW-0472">Membrane</keyword>
<dbReference type="SFLD" id="SFLDG00002">
    <property type="entry name" value="C1.7:_P-type_atpase_like"/>
    <property type="match status" value="1"/>
</dbReference>
<evidence type="ECO:0000256" key="11">
    <source>
        <dbReference type="ARBA" id="ARBA00022840"/>
    </source>
</evidence>
<comment type="subcellular location">
    <subcellularLocation>
        <location evidence="2">Cell inner membrane</location>
        <topology evidence="2">Multi-pass membrane protein</topology>
    </subcellularLocation>
</comment>
<dbReference type="Gene3D" id="1.20.1110.10">
    <property type="entry name" value="Calcium-transporting ATPase, transmembrane domain"/>
    <property type="match status" value="1"/>
</dbReference>
<evidence type="ECO:0000256" key="3">
    <source>
        <dbReference type="ARBA" id="ARBA00008746"/>
    </source>
</evidence>
<dbReference type="InterPro" id="IPR044492">
    <property type="entry name" value="P_typ_ATPase_HD_dom"/>
</dbReference>
<dbReference type="InterPro" id="IPR004014">
    <property type="entry name" value="ATPase_P-typ_cation-transptr_N"/>
</dbReference>
<dbReference type="PRINTS" id="PR01836">
    <property type="entry name" value="MGATPASE"/>
</dbReference>
<dbReference type="Pfam" id="PF00689">
    <property type="entry name" value="Cation_ATPase_C"/>
    <property type="match status" value="1"/>
</dbReference>
<dbReference type="EMBL" id="JACAOD020000018">
    <property type="protein sequence ID" value="MBP5836270.1"/>
    <property type="molecule type" value="Genomic_DNA"/>
</dbReference>
<dbReference type="SMART" id="SM00831">
    <property type="entry name" value="Cation_ATPase_N"/>
    <property type="match status" value="1"/>
</dbReference>
<evidence type="ECO:0000256" key="12">
    <source>
        <dbReference type="ARBA" id="ARBA00022842"/>
    </source>
</evidence>
<evidence type="ECO:0000256" key="4">
    <source>
        <dbReference type="ARBA" id="ARBA00012786"/>
    </source>
</evidence>
<dbReference type="InterPro" id="IPR023298">
    <property type="entry name" value="ATPase_P-typ_TM_dom_sf"/>
</dbReference>
<dbReference type="Gene3D" id="3.40.50.1000">
    <property type="entry name" value="HAD superfamily/HAD-like"/>
    <property type="match status" value="1"/>
</dbReference>
<evidence type="ECO:0000256" key="7">
    <source>
        <dbReference type="ARBA" id="ARBA00022519"/>
    </source>
</evidence>
<feature type="transmembrane region" description="Helical" evidence="18">
    <location>
        <begin position="748"/>
        <end position="771"/>
    </location>
</feature>
<dbReference type="Pfam" id="PF00690">
    <property type="entry name" value="Cation_ATPase_N"/>
    <property type="match status" value="1"/>
</dbReference>
<evidence type="ECO:0000256" key="10">
    <source>
        <dbReference type="ARBA" id="ARBA00022741"/>
    </source>
</evidence>
<keyword evidence="14 18" id="KW-1133">Transmembrane helix</keyword>
<keyword evidence="13" id="KW-1278">Translocase</keyword>
<dbReference type="SUPFAM" id="SSF81665">
    <property type="entry name" value="Calcium ATPase, transmembrane domain M"/>
    <property type="match status" value="1"/>
</dbReference>